<dbReference type="Proteomes" id="UP001168552">
    <property type="component" value="Unassembled WGS sequence"/>
</dbReference>
<sequence length="92" mass="10926">MPEGLLSKEQMVKVLIEVHLNEAKLNQLRVPRDSTAKVYEIMERELLKHQGIEDSVYRKSFQYYLDRPMLMEEVYTVVVDSLSLRERLLNTK</sequence>
<keyword evidence="3" id="KW-1185">Reference proteome</keyword>
<accession>A0ABT8F1E5</accession>
<dbReference type="InterPro" id="IPR025381">
    <property type="entry name" value="DUF4296"/>
</dbReference>
<dbReference type="EMBL" id="JAUHJS010000001">
    <property type="protein sequence ID" value="MDN4164213.1"/>
    <property type="molecule type" value="Genomic_DNA"/>
</dbReference>
<evidence type="ECO:0000313" key="3">
    <source>
        <dbReference type="Proteomes" id="UP001168552"/>
    </source>
</evidence>
<protein>
    <submittedName>
        <fullName evidence="2">DUF4296 domain-containing protein</fullName>
    </submittedName>
</protein>
<organism evidence="2 3">
    <name type="scientific">Shiella aurantiaca</name>
    <dbReference type="NCBI Taxonomy" id="3058365"/>
    <lineage>
        <taxon>Bacteria</taxon>
        <taxon>Pseudomonadati</taxon>
        <taxon>Bacteroidota</taxon>
        <taxon>Cytophagia</taxon>
        <taxon>Cytophagales</taxon>
        <taxon>Shiellaceae</taxon>
        <taxon>Shiella</taxon>
    </lineage>
</organism>
<feature type="domain" description="DUF4296" evidence="1">
    <location>
        <begin position="2"/>
        <end position="85"/>
    </location>
</feature>
<reference evidence="2" key="1">
    <citation type="submission" date="2023-06" db="EMBL/GenBank/DDBJ databases">
        <title>Cytophagales bacterium Strain LB-30, isolated from soil.</title>
        <authorList>
            <person name="Liu B."/>
        </authorList>
    </citation>
    <scope>NUCLEOTIDE SEQUENCE</scope>
    <source>
        <strain evidence="2">LB-30</strain>
    </source>
</reference>
<comment type="caution">
    <text evidence="2">The sequence shown here is derived from an EMBL/GenBank/DDBJ whole genome shotgun (WGS) entry which is preliminary data.</text>
</comment>
<gene>
    <name evidence="2" type="ORF">QWY31_01805</name>
</gene>
<evidence type="ECO:0000313" key="2">
    <source>
        <dbReference type="EMBL" id="MDN4164213.1"/>
    </source>
</evidence>
<name>A0ABT8F1E5_9BACT</name>
<evidence type="ECO:0000259" key="1">
    <source>
        <dbReference type="Pfam" id="PF14129"/>
    </source>
</evidence>
<dbReference type="Pfam" id="PF14129">
    <property type="entry name" value="DUF4296"/>
    <property type="match status" value="1"/>
</dbReference>
<proteinExistence type="predicted"/>